<dbReference type="InterPro" id="IPR036390">
    <property type="entry name" value="WH_DNA-bd_sf"/>
</dbReference>
<dbReference type="RefSeq" id="WP_377467176.1">
    <property type="nucleotide sequence ID" value="NZ_JBHUOP010000004.1"/>
</dbReference>
<keyword evidence="13" id="KW-1185">Reference proteome</keyword>
<dbReference type="Gene3D" id="1.10.10.10">
    <property type="entry name" value="Winged helix-like DNA-binding domain superfamily/Winged helix DNA-binding domain"/>
    <property type="match status" value="1"/>
</dbReference>
<dbReference type="HAMAP" id="MF_00173">
    <property type="entry name" value="Arg_repressor"/>
    <property type="match status" value="1"/>
</dbReference>
<comment type="function">
    <text evidence="8">Regulates arginine biosynthesis genes.</text>
</comment>
<feature type="domain" description="Arginine repressor C-terminal" evidence="11">
    <location>
        <begin position="100"/>
        <end position="164"/>
    </location>
</feature>
<dbReference type="InterPro" id="IPR036251">
    <property type="entry name" value="Arg_repress_C_sf"/>
</dbReference>
<protein>
    <recommendedName>
        <fullName evidence="8 9">Arginine repressor</fullName>
    </recommendedName>
</protein>
<keyword evidence="6 8" id="KW-0238">DNA-binding</keyword>
<evidence type="ECO:0000313" key="13">
    <source>
        <dbReference type="Proteomes" id="UP001597391"/>
    </source>
</evidence>
<dbReference type="PANTHER" id="PTHR34471">
    <property type="entry name" value="ARGININE REPRESSOR"/>
    <property type="match status" value="1"/>
</dbReference>
<dbReference type="Proteomes" id="UP001597391">
    <property type="component" value="Unassembled WGS sequence"/>
</dbReference>
<dbReference type="InterPro" id="IPR001669">
    <property type="entry name" value="Arg_repress"/>
</dbReference>
<dbReference type="InterPro" id="IPR020899">
    <property type="entry name" value="Arg_repress_C"/>
</dbReference>
<keyword evidence="3 8" id="KW-0963">Cytoplasm</keyword>
<evidence type="ECO:0000259" key="11">
    <source>
        <dbReference type="Pfam" id="PF02863"/>
    </source>
</evidence>
<feature type="domain" description="Arginine repressor DNA-binding" evidence="10">
    <location>
        <begin position="12"/>
        <end position="78"/>
    </location>
</feature>
<evidence type="ECO:0000256" key="2">
    <source>
        <dbReference type="ARBA" id="ARBA00008316"/>
    </source>
</evidence>
<keyword evidence="8" id="KW-0028">Amino-acid biosynthesis</keyword>
<organism evidence="12 13">
    <name type="scientific">Populibacterium corticicola</name>
    <dbReference type="NCBI Taxonomy" id="1812826"/>
    <lineage>
        <taxon>Bacteria</taxon>
        <taxon>Bacillati</taxon>
        <taxon>Actinomycetota</taxon>
        <taxon>Actinomycetes</taxon>
        <taxon>Micrococcales</taxon>
        <taxon>Jonesiaceae</taxon>
        <taxon>Populibacterium</taxon>
    </lineage>
</organism>
<keyword evidence="7 8" id="KW-0804">Transcription</keyword>
<keyword evidence="8" id="KW-0055">Arginine biosynthesis</keyword>
<dbReference type="EMBL" id="JBHUOP010000004">
    <property type="protein sequence ID" value="MFD2841250.1"/>
    <property type="molecule type" value="Genomic_DNA"/>
</dbReference>
<name>A0ABW5XFJ4_9MICO</name>
<keyword evidence="5 8" id="KW-0805">Transcription regulation</keyword>
<comment type="similarity">
    <text evidence="2 8">Belongs to the ArgR family.</text>
</comment>
<proteinExistence type="inferred from homology"/>
<sequence length="178" mass="18432">MSQLGPGSVPATKAARHARIVHILGDQSIHSQAELAKALAEDGLYVTQATLSRDLIELRAEKIRDESGGLVYSVAQEGTDPARVARETAASLARLARLCAEMLISAESSGSFVVLRTPPGAAQYFASVIDTTGIRGVMGTIAGDDTVLVIARDSVPGKDIAARFVSLASEGLGETSAG</sequence>
<gene>
    <name evidence="8" type="primary">argR</name>
    <name evidence="12" type="ORF">ACFSYH_11815</name>
</gene>
<dbReference type="PANTHER" id="PTHR34471:SF1">
    <property type="entry name" value="ARGININE REPRESSOR"/>
    <property type="match status" value="1"/>
</dbReference>
<evidence type="ECO:0000256" key="6">
    <source>
        <dbReference type="ARBA" id="ARBA00023125"/>
    </source>
</evidence>
<dbReference type="SUPFAM" id="SSF55252">
    <property type="entry name" value="C-terminal domain of arginine repressor"/>
    <property type="match status" value="1"/>
</dbReference>
<dbReference type="Gene3D" id="3.30.1360.40">
    <property type="match status" value="1"/>
</dbReference>
<evidence type="ECO:0000256" key="5">
    <source>
        <dbReference type="ARBA" id="ARBA00023015"/>
    </source>
</evidence>
<accession>A0ABW5XFJ4</accession>
<evidence type="ECO:0000256" key="3">
    <source>
        <dbReference type="ARBA" id="ARBA00022490"/>
    </source>
</evidence>
<dbReference type="InterPro" id="IPR020900">
    <property type="entry name" value="Arg_repress_DNA-bd"/>
</dbReference>
<evidence type="ECO:0000259" key="10">
    <source>
        <dbReference type="Pfam" id="PF01316"/>
    </source>
</evidence>
<dbReference type="NCBIfam" id="NF002880">
    <property type="entry name" value="PRK03341.1"/>
    <property type="match status" value="1"/>
</dbReference>
<dbReference type="PRINTS" id="PR01467">
    <property type="entry name" value="ARGREPRESSOR"/>
</dbReference>
<evidence type="ECO:0000256" key="9">
    <source>
        <dbReference type="NCBIfam" id="TIGR01529"/>
    </source>
</evidence>
<evidence type="ECO:0000313" key="12">
    <source>
        <dbReference type="EMBL" id="MFD2841250.1"/>
    </source>
</evidence>
<evidence type="ECO:0000256" key="8">
    <source>
        <dbReference type="HAMAP-Rule" id="MF_00173"/>
    </source>
</evidence>
<evidence type="ECO:0000256" key="7">
    <source>
        <dbReference type="ARBA" id="ARBA00023163"/>
    </source>
</evidence>
<evidence type="ECO:0000256" key="1">
    <source>
        <dbReference type="ARBA" id="ARBA00004496"/>
    </source>
</evidence>
<comment type="pathway">
    <text evidence="8">Amino-acid biosynthesis; L-arginine biosynthesis [regulation].</text>
</comment>
<dbReference type="Pfam" id="PF01316">
    <property type="entry name" value="Arg_repressor"/>
    <property type="match status" value="1"/>
</dbReference>
<keyword evidence="4 8" id="KW-0678">Repressor</keyword>
<dbReference type="SUPFAM" id="SSF46785">
    <property type="entry name" value="Winged helix' DNA-binding domain"/>
    <property type="match status" value="1"/>
</dbReference>
<reference evidence="13" key="1">
    <citation type="journal article" date="2019" name="Int. J. Syst. Evol. Microbiol.">
        <title>The Global Catalogue of Microorganisms (GCM) 10K type strain sequencing project: providing services to taxonomists for standard genome sequencing and annotation.</title>
        <authorList>
            <consortium name="The Broad Institute Genomics Platform"/>
            <consortium name="The Broad Institute Genome Sequencing Center for Infectious Disease"/>
            <person name="Wu L."/>
            <person name="Ma J."/>
        </authorList>
    </citation>
    <scope>NUCLEOTIDE SEQUENCE [LARGE SCALE GENOMIC DNA]</scope>
    <source>
        <strain evidence="13">KCTC 33576</strain>
    </source>
</reference>
<dbReference type="NCBIfam" id="TIGR01529">
    <property type="entry name" value="argR_whole"/>
    <property type="match status" value="1"/>
</dbReference>
<comment type="subcellular location">
    <subcellularLocation>
        <location evidence="1 8">Cytoplasm</location>
    </subcellularLocation>
</comment>
<dbReference type="InterPro" id="IPR036388">
    <property type="entry name" value="WH-like_DNA-bd_sf"/>
</dbReference>
<comment type="caution">
    <text evidence="12">The sequence shown here is derived from an EMBL/GenBank/DDBJ whole genome shotgun (WGS) entry which is preliminary data.</text>
</comment>
<evidence type="ECO:0000256" key="4">
    <source>
        <dbReference type="ARBA" id="ARBA00022491"/>
    </source>
</evidence>
<dbReference type="Pfam" id="PF02863">
    <property type="entry name" value="Arg_repressor_C"/>
    <property type="match status" value="1"/>
</dbReference>